<evidence type="ECO:0000313" key="2">
    <source>
        <dbReference type="Proteomes" id="UP001501521"/>
    </source>
</evidence>
<dbReference type="EMBL" id="BAABLV010000005">
    <property type="protein sequence ID" value="GAA4889167.1"/>
    <property type="molecule type" value="Genomic_DNA"/>
</dbReference>
<name>A0ABP9EXW2_9ACTN</name>
<protein>
    <submittedName>
        <fullName evidence="1">Uncharacterized protein</fullName>
    </submittedName>
</protein>
<proteinExistence type="predicted"/>
<keyword evidence="2" id="KW-1185">Reference proteome</keyword>
<reference evidence="2" key="1">
    <citation type="journal article" date="2019" name="Int. J. Syst. Evol. Microbiol.">
        <title>The Global Catalogue of Microorganisms (GCM) 10K type strain sequencing project: providing services to taxonomists for standard genome sequencing and annotation.</title>
        <authorList>
            <consortium name="The Broad Institute Genomics Platform"/>
            <consortium name="The Broad Institute Genome Sequencing Center for Infectious Disease"/>
            <person name="Wu L."/>
            <person name="Ma J."/>
        </authorList>
    </citation>
    <scope>NUCLEOTIDE SEQUENCE [LARGE SCALE GENOMIC DNA]</scope>
    <source>
        <strain evidence="2">JCM 19125</strain>
    </source>
</reference>
<dbReference type="Proteomes" id="UP001501521">
    <property type="component" value="Unassembled WGS sequence"/>
</dbReference>
<gene>
    <name evidence="1" type="ORF">GCM10025789_01900</name>
</gene>
<sequence length="129" mass="13360">MSPLTLTWVNVKGLRYAFVDLVNVGTVPVSSATLLLDSVPVSGGNNTAPWLYFDACVGADWDAVSGSCSGTTVRVGASAGNALTSVVPITTGGRLSIRVLHSSNPNHFRSSLQVSVSHDQIRASATTNS</sequence>
<accession>A0ABP9EXW2</accession>
<comment type="caution">
    <text evidence="1">The sequence shown here is derived from an EMBL/GenBank/DDBJ whole genome shotgun (WGS) entry which is preliminary data.</text>
</comment>
<evidence type="ECO:0000313" key="1">
    <source>
        <dbReference type="EMBL" id="GAA4889167.1"/>
    </source>
</evidence>
<organism evidence="1 2">
    <name type="scientific">Tessaracoccus lubricantis</name>
    <dbReference type="NCBI Taxonomy" id="545543"/>
    <lineage>
        <taxon>Bacteria</taxon>
        <taxon>Bacillati</taxon>
        <taxon>Actinomycetota</taxon>
        <taxon>Actinomycetes</taxon>
        <taxon>Propionibacteriales</taxon>
        <taxon>Propionibacteriaceae</taxon>
        <taxon>Tessaracoccus</taxon>
    </lineage>
</organism>